<evidence type="ECO:0000313" key="4">
    <source>
        <dbReference type="EMBL" id="TXF87734.1"/>
    </source>
</evidence>
<keyword evidence="2" id="KW-0732">Signal</keyword>
<comment type="caution">
    <text evidence="4">The sequence shown here is derived from an EMBL/GenBank/DDBJ whole genome shotgun (WGS) entry which is preliminary data.</text>
</comment>
<dbReference type="Pfam" id="PF01464">
    <property type="entry name" value="SLT"/>
    <property type="match status" value="1"/>
</dbReference>
<dbReference type="EMBL" id="VOXD01000032">
    <property type="protein sequence ID" value="TXF87734.1"/>
    <property type="molecule type" value="Genomic_DNA"/>
</dbReference>
<dbReference type="Proteomes" id="UP000321907">
    <property type="component" value="Unassembled WGS sequence"/>
</dbReference>
<dbReference type="CDD" id="cd16894">
    <property type="entry name" value="MltD-like"/>
    <property type="match status" value="1"/>
</dbReference>
<evidence type="ECO:0000256" key="2">
    <source>
        <dbReference type="SAM" id="SignalP"/>
    </source>
</evidence>
<feature type="domain" description="Transglycosylase SLT" evidence="3">
    <location>
        <begin position="90"/>
        <end position="202"/>
    </location>
</feature>
<gene>
    <name evidence="4" type="ORF">FUA23_17530</name>
</gene>
<comment type="similarity">
    <text evidence="1">Belongs to the transglycosylase Slt family.</text>
</comment>
<dbReference type="InterPro" id="IPR008258">
    <property type="entry name" value="Transglycosylase_SLT_dom_1"/>
</dbReference>
<evidence type="ECO:0000313" key="5">
    <source>
        <dbReference type="Proteomes" id="UP000321907"/>
    </source>
</evidence>
<dbReference type="InterPro" id="IPR000189">
    <property type="entry name" value="Transglyc_AS"/>
</dbReference>
<dbReference type="Gene3D" id="1.10.530.10">
    <property type="match status" value="1"/>
</dbReference>
<feature type="signal peptide" evidence="2">
    <location>
        <begin position="1"/>
        <end position="23"/>
    </location>
</feature>
<dbReference type="GO" id="GO:0000270">
    <property type="term" value="P:peptidoglycan metabolic process"/>
    <property type="evidence" value="ECO:0007669"/>
    <property type="project" value="InterPro"/>
</dbReference>
<evidence type="ECO:0000259" key="3">
    <source>
        <dbReference type="Pfam" id="PF01464"/>
    </source>
</evidence>
<proteinExistence type="inferred from homology"/>
<keyword evidence="5" id="KW-1185">Reference proteome</keyword>
<organism evidence="4 5">
    <name type="scientific">Neolewinella aurantiaca</name>
    <dbReference type="NCBI Taxonomy" id="2602767"/>
    <lineage>
        <taxon>Bacteria</taxon>
        <taxon>Pseudomonadati</taxon>
        <taxon>Bacteroidota</taxon>
        <taxon>Saprospiria</taxon>
        <taxon>Saprospirales</taxon>
        <taxon>Lewinellaceae</taxon>
        <taxon>Neolewinella</taxon>
    </lineage>
</organism>
<protein>
    <recommendedName>
        <fullName evidence="3">Transglycosylase SLT domain-containing protein</fullName>
    </recommendedName>
</protein>
<dbReference type="GO" id="GO:0016020">
    <property type="term" value="C:membrane"/>
    <property type="evidence" value="ECO:0007669"/>
    <property type="project" value="InterPro"/>
</dbReference>
<dbReference type="PANTHER" id="PTHR37423:SF2">
    <property type="entry name" value="MEMBRANE-BOUND LYTIC MUREIN TRANSGLYCOSYLASE C"/>
    <property type="match status" value="1"/>
</dbReference>
<feature type="chain" id="PRO_5023124971" description="Transglycosylase SLT domain-containing protein" evidence="2">
    <location>
        <begin position="24"/>
        <end position="452"/>
    </location>
</feature>
<accession>A0A5C7FDZ2</accession>
<evidence type="ECO:0000256" key="1">
    <source>
        <dbReference type="ARBA" id="ARBA00007734"/>
    </source>
</evidence>
<name>A0A5C7FDZ2_9BACT</name>
<dbReference type="PANTHER" id="PTHR37423">
    <property type="entry name" value="SOLUBLE LYTIC MUREIN TRANSGLYCOSYLASE-RELATED"/>
    <property type="match status" value="1"/>
</dbReference>
<dbReference type="GO" id="GO:0008933">
    <property type="term" value="F:peptidoglycan lytic transglycosylase activity"/>
    <property type="evidence" value="ECO:0007669"/>
    <property type="project" value="InterPro"/>
</dbReference>
<dbReference type="OrthoDB" id="9815002at2"/>
<reference evidence="4 5" key="1">
    <citation type="submission" date="2019-08" db="EMBL/GenBank/DDBJ databases">
        <title>Lewinella sp. strain SSH13 Genome sequencing and assembly.</title>
        <authorList>
            <person name="Kim I."/>
        </authorList>
    </citation>
    <scope>NUCLEOTIDE SEQUENCE [LARGE SCALE GENOMIC DNA]</scope>
    <source>
        <strain evidence="4 5">SSH13</strain>
    </source>
</reference>
<sequence length="452" mass="51190">MNLSKQFTYLLFLLLLPVLTVRAETPVEAQVTYIMETADSLVKARLALFDQSIMEHRFDKAVRRRIENYVGNWSHATGRVLARSARFFPIFEEQLAAKGMPLGLKYVTIQESALRPYATSHAGAGGLWQLMPGTAREHGLVVDEILDERLDPELGCAAGLEYLQIQYERYEDWALALAAYNCGPGNVNKALRKAGGRDKNYWQIRRFLPRETRNYLPNIIAAAYVMAFHHLHDVPAGQMDLDLQITEAITVERRLSLHRVIQVTGLRPDVVIELNAQYLKGYLPGLPGGHRLRLPKRVMPAMRSYLTLHPADAPETDADLPWTSPRLHKGELTSERYYSQYRTTVGSQDTTLRQVAGSFRIPVDQLAIWSNRGEFDSLALFDEVVFYNVSEYLPFDPRDRDTPAAAPQVDMLPAAPVRIPNRNRVNGLPEVQPAVKTEKRKPGLGDILKSWF</sequence>
<dbReference type="InterPro" id="IPR023346">
    <property type="entry name" value="Lysozyme-like_dom_sf"/>
</dbReference>
<dbReference type="SUPFAM" id="SSF53955">
    <property type="entry name" value="Lysozyme-like"/>
    <property type="match status" value="1"/>
</dbReference>
<dbReference type="PROSITE" id="PS00922">
    <property type="entry name" value="TRANSGLYCOSYLASE"/>
    <property type="match status" value="1"/>
</dbReference>
<dbReference type="RefSeq" id="WP_147932067.1">
    <property type="nucleotide sequence ID" value="NZ_VOXD01000032.1"/>
</dbReference>
<dbReference type="AlphaFoldDB" id="A0A5C7FDZ2"/>